<dbReference type="InterPro" id="IPR032638">
    <property type="entry name" value="Porin_5"/>
</dbReference>
<name>A0A829YIH9_9GAMM</name>
<evidence type="ECO:0000313" key="2">
    <source>
        <dbReference type="Proteomes" id="UP000445000"/>
    </source>
</evidence>
<reference evidence="2" key="1">
    <citation type="submission" date="2020-01" db="EMBL/GenBank/DDBJ databases">
        <title>'Steroidobacter agaridevorans' sp. nov., agar-degrading bacteria isolated from rhizosphere soils.</title>
        <authorList>
            <person name="Ikenaga M."/>
            <person name="Kataoka M."/>
            <person name="Murouchi A."/>
            <person name="Katsuragi S."/>
            <person name="Sakai M."/>
        </authorList>
    </citation>
    <scope>NUCLEOTIDE SEQUENCE [LARGE SCALE GENOMIC DNA]</scope>
    <source>
        <strain evidence="2">YU21-B</strain>
    </source>
</reference>
<dbReference type="Proteomes" id="UP000445000">
    <property type="component" value="Unassembled WGS sequence"/>
</dbReference>
<organism evidence="1 2">
    <name type="scientific">Steroidobacter agaridevorans</name>
    <dbReference type="NCBI Taxonomy" id="2695856"/>
    <lineage>
        <taxon>Bacteria</taxon>
        <taxon>Pseudomonadati</taxon>
        <taxon>Pseudomonadota</taxon>
        <taxon>Gammaproteobacteria</taxon>
        <taxon>Steroidobacterales</taxon>
        <taxon>Steroidobacteraceae</taxon>
        <taxon>Steroidobacter</taxon>
    </lineage>
</organism>
<comment type="caution">
    <text evidence="1">The sequence shown here is derived from an EMBL/GenBank/DDBJ whole genome shotgun (WGS) entry which is preliminary data.</text>
</comment>
<gene>
    <name evidence="1" type="ORF">GCM10011487_49790</name>
</gene>
<dbReference type="EMBL" id="BLJN01000005">
    <property type="protein sequence ID" value="GFE82979.1"/>
    <property type="molecule type" value="Genomic_DNA"/>
</dbReference>
<keyword evidence="2" id="KW-1185">Reference proteome</keyword>
<protein>
    <recommendedName>
        <fullName evidence="3">Porin</fullName>
    </recommendedName>
</protein>
<evidence type="ECO:0008006" key="3">
    <source>
        <dbReference type="Google" id="ProtNLM"/>
    </source>
</evidence>
<proteinExistence type="predicted"/>
<evidence type="ECO:0000313" key="1">
    <source>
        <dbReference type="EMBL" id="GFE82979.1"/>
    </source>
</evidence>
<sequence length="382" mass="41485">MSIAVCFAPDVYAEASGAQAAELQALRERVKALEERIGPDAGAAPAADRDPIVGNLAFSGDARYRAESIDVGPVDNDRQRVRARFGVQAEITDSLLTGFRLSTGEGDPRSAHLTFSGGYSRRSLGVDLAYLQWSIAPELRVVAGKVAYPNWQPAQSVFIGGDFNPEGWSSAYRSDSGWFANAHHFWLQTRADAADSRQSGLQLGFASAEDAPARLTVAAAYTDFTHVAGQKPFLDGVNPYGNSLNAAGELLNDFDVAELASELTMQRYPGSLTVFVHLARNVAASDDDLAYTAGVTVNASRLKHWRIGYHYTRIEKDALFGQLMDGDFGGGSTDSRGHAFRLSYRPAGRWSSSLSYLHNQVNISSMAPQPFDLIQLDIDFTY</sequence>
<dbReference type="Pfam" id="PF16930">
    <property type="entry name" value="Porin_5"/>
    <property type="match status" value="1"/>
</dbReference>
<dbReference type="SUPFAM" id="SSF56935">
    <property type="entry name" value="Porins"/>
    <property type="match status" value="1"/>
</dbReference>
<accession>A0A829YIH9</accession>
<dbReference type="AlphaFoldDB" id="A0A829YIH9"/>